<dbReference type="PROSITE" id="PS51257">
    <property type="entry name" value="PROKAR_LIPOPROTEIN"/>
    <property type="match status" value="1"/>
</dbReference>
<dbReference type="EMBL" id="JAFBDQ010000028">
    <property type="protein sequence ID" value="MBM7558141.1"/>
    <property type="molecule type" value="Genomic_DNA"/>
</dbReference>
<sequence length="350" mass="41775">MKNHKKLILLLVLICLLSSTACTFGNKTERIRKKMKSYLYDKYGEEFIVDRIGARSSRGQKFYQARIYPKSIIGTSKEGDDYYYASASVNKKSFGRLGKVGDSYPLVNLKLDIEEYLMSKTKNIFGERILMKIKAHYKKREPGNKTYWGYKVKSFKKARKLIAEDPENRMIELELYAYVFDRIEDKAEKEERRKDIFEFVQYLKDESLFECLEMGVIFIDERVLADSYDKYERKVYYSDKVKKAIQGERVKLPPMKLRKEMSKELQQEINEMSEKELLANMKKIKKSKLNYKNLDKYYATHYGFIYSVGKLKEKYNSSYEKYKEKKILEHYYYKDESEVKIGKNLEYILD</sequence>
<evidence type="ECO:0000313" key="2">
    <source>
        <dbReference type="EMBL" id="MBM7558141.1"/>
    </source>
</evidence>
<dbReference type="RefSeq" id="WP_204703158.1">
    <property type="nucleotide sequence ID" value="NZ_JAFBDQ010000028.1"/>
</dbReference>
<comment type="caution">
    <text evidence="2">The sequence shown here is derived from an EMBL/GenBank/DDBJ whole genome shotgun (WGS) entry which is preliminary data.</text>
</comment>
<proteinExistence type="predicted"/>
<dbReference type="AlphaFoldDB" id="A0A939BTD3"/>
<feature type="signal peptide" evidence="1">
    <location>
        <begin position="1"/>
        <end position="21"/>
    </location>
</feature>
<evidence type="ECO:0000313" key="3">
    <source>
        <dbReference type="Proteomes" id="UP000774000"/>
    </source>
</evidence>
<gene>
    <name evidence="2" type="ORF">JOC47_003011</name>
</gene>
<reference evidence="2" key="1">
    <citation type="submission" date="2021-01" db="EMBL/GenBank/DDBJ databases">
        <title>Genomic Encyclopedia of Type Strains, Phase IV (KMG-IV): sequencing the most valuable type-strain genomes for metagenomic binning, comparative biology and taxonomic classification.</title>
        <authorList>
            <person name="Goeker M."/>
        </authorList>
    </citation>
    <scope>NUCLEOTIDE SEQUENCE</scope>
    <source>
        <strain evidence="2">DSM 23230</strain>
    </source>
</reference>
<organism evidence="2 3">
    <name type="scientific">Halanaerobacter jeridensis</name>
    <dbReference type="NCBI Taxonomy" id="706427"/>
    <lineage>
        <taxon>Bacteria</taxon>
        <taxon>Bacillati</taxon>
        <taxon>Bacillota</taxon>
        <taxon>Clostridia</taxon>
        <taxon>Halanaerobiales</taxon>
        <taxon>Halobacteroidaceae</taxon>
        <taxon>Halanaerobacter</taxon>
    </lineage>
</organism>
<evidence type="ECO:0000256" key="1">
    <source>
        <dbReference type="SAM" id="SignalP"/>
    </source>
</evidence>
<evidence type="ECO:0008006" key="4">
    <source>
        <dbReference type="Google" id="ProtNLM"/>
    </source>
</evidence>
<keyword evidence="1" id="KW-0732">Signal</keyword>
<dbReference type="Proteomes" id="UP000774000">
    <property type="component" value="Unassembled WGS sequence"/>
</dbReference>
<name>A0A939BTD3_9FIRM</name>
<protein>
    <recommendedName>
        <fullName evidence="4">Lipoprotein</fullName>
    </recommendedName>
</protein>
<keyword evidence="3" id="KW-1185">Reference proteome</keyword>
<accession>A0A939BTD3</accession>
<feature type="chain" id="PRO_5037070520" description="Lipoprotein" evidence="1">
    <location>
        <begin position="22"/>
        <end position="350"/>
    </location>
</feature>